<dbReference type="SUPFAM" id="SSF64397">
    <property type="entry name" value="Hsp33 domain"/>
    <property type="match status" value="1"/>
</dbReference>
<dbReference type="Gene3D" id="1.10.287.480">
    <property type="entry name" value="helix hairpin bin"/>
    <property type="match status" value="1"/>
</dbReference>
<dbReference type="GO" id="GO:0005737">
    <property type="term" value="C:cytoplasm"/>
    <property type="evidence" value="ECO:0007669"/>
    <property type="project" value="InterPro"/>
</dbReference>
<evidence type="ECO:0000313" key="6">
    <source>
        <dbReference type="EMBL" id="QID17784.1"/>
    </source>
</evidence>
<evidence type="ECO:0000256" key="5">
    <source>
        <dbReference type="ARBA" id="ARBA00023284"/>
    </source>
</evidence>
<keyword evidence="3" id="KW-1015">Disulfide bond</keyword>
<gene>
    <name evidence="6" type="ORF">G3580_09100</name>
</gene>
<evidence type="ECO:0000256" key="4">
    <source>
        <dbReference type="ARBA" id="ARBA00023186"/>
    </source>
</evidence>
<proteinExistence type="predicted"/>
<evidence type="ECO:0000256" key="3">
    <source>
        <dbReference type="ARBA" id="ARBA00023157"/>
    </source>
</evidence>
<evidence type="ECO:0000256" key="2">
    <source>
        <dbReference type="ARBA" id="ARBA00022833"/>
    </source>
</evidence>
<evidence type="ECO:0000256" key="1">
    <source>
        <dbReference type="ARBA" id="ARBA00022490"/>
    </source>
</evidence>
<dbReference type="SUPFAM" id="SSF118352">
    <property type="entry name" value="HSP33 redox switch-like"/>
    <property type="match status" value="1"/>
</dbReference>
<dbReference type="GO" id="GO:0051082">
    <property type="term" value="F:unfolded protein binding"/>
    <property type="evidence" value="ECO:0007669"/>
    <property type="project" value="InterPro"/>
</dbReference>
<dbReference type="EMBL" id="CP048836">
    <property type="protein sequence ID" value="QID17784.1"/>
    <property type="molecule type" value="Genomic_DNA"/>
</dbReference>
<dbReference type="GO" id="GO:0042026">
    <property type="term" value="P:protein refolding"/>
    <property type="evidence" value="ECO:0007669"/>
    <property type="project" value="TreeGrafter"/>
</dbReference>
<dbReference type="PANTHER" id="PTHR30111:SF1">
    <property type="entry name" value="33 KDA CHAPERONIN"/>
    <property type="match status" value="1"/>
</dbReference>
<keyword evidence="5" id="KW-0676">Redox-active center</keyword>
<dbReference type="InterPro" id="IPR016153">
    <property type="entry name" value="Heat_shock_Hsp33_N"/>
</dbReference>
<keyword evidence="2" id="KW-0862">Zinc</keyword>
<dbReference type="Proteomes" id="UP000501991">
    <property type="component" value="Chromosome"/>
</dbReference>
<dbReference type="Pfam" id="PF01430">
    <property type="entry name" value="HSP33"/>
    <property type="match status" value="1"/>
</dbReference>
<accession>A0A6C1B6B3</accession>
<keyword evidence="4" id="KW-0143">Chaperone</keyword>
<dbReference type="RefSeq" id="WP_173764946.1">
    <property type="nucleotide sequence ID" value="NZ_CP048836.1"/>
</dbReference>
<dbReference type="InterPro" id="IPR000397">
    <property type="entry name" value="Heat_shock_Hsp33"/>
</dbReference>
<dbReference type="Gene3D" id="3.90.1280.10">
    <property type="entry name" value="HSP33 redox switch-like"/>
    <property type="match status" value="1"/>
</dbReference>
<organism evidence="6 7">
    <name type="scientific">Nitrogeniibacter mangrovi</name>
    <dbReference type="NCBI Taxonomy" id="2016596"/>
    <lineage>
        <taxon>Bacteria</taxon>
        <taxon>Pseudomonadati</taxon>
        <taxon>Pseudomonadota</taxon>
        <taxon>Betaproteobacteria</taxon>
        <taxon>Rhodocyclales</taxon>
        <taxon>Zoogloeaceae</taxon>
        <taxon>Nitrogeniibacter</taxon>
    </lineage>
</organism>
<dbReference type="Gene3D" id="3.55.30.10">
    <property type="entry name" value="Hsp33 domain"/>
    <property type="match status" value="1"/>
</dbReference>
<evidence type="ECO:0000313" key="7">
    <source>
        <dbReference type="Proteomes" id="UP000501991"/>
    </source>
</evidence>
<keyword evidence="7" id="KW-1185">Reference proteome</keyword>
<protein>
    <submittedName>
        <fullName evidence="6">Hsp33 family molecular chaperone HslO</fullName>
    </submittedName>
</protein>
<dbReference type="PANTHER" id="PTHR30111">
    <property type="entry name" value="33 KDA CHAPERONIN"/>
    <property type="match status" value="1"/>
</dbReference>
<dbReference type="PIRSF" id="PIRSF005261">
    <property type="entry name" value="Heat_shock_Hsp33"/>
    <property type="match status" value="1"/>
</dbReference>
<keyword evidence="1" id="KW-0963">Cytoplasm</keyword>
<sequence length="288" mass="31953">MLKDTSFVQRFLFEELDIRGAVVQLNDAWRAMIQDRHYAAPVRTVLGEMAAITAIMTGNLKQPGRLTFQLQGHGPLNLLVVDCTETLNIRGYAKGDAVPEVAPLPAMVGDGRLLLTYEVNDQLQPYQSYVPIEGDTMAAVFEHYLALSEQQPATLLLACNGDAAAGLFLQKLPDADEKDADGWARITQLAATARPDELLTLDTETLLTRLFHEEHVRLFDARPVTHHWPMDPEKVESMLLSLGRGEVEAIIAEHGVVEIHDDLSNHTYRYDADDVAALFAGHVPPTRH</sequence>
<dbReference type="CDD" id="cd00498">
    <property type="entry name" value="Hsp33"/>
    <property type="match status" value="1"/>
</dbReference>
<dbReference type="AlphaFoldDB" id="A0A6C1B6B3"/>
<dbReference type="InterPro" id="IPR023212">
    <property type="entry name" value="Hsp33_helix_hairpin_bin_dom_sf"/>
</dbReference>
<name>A0A6C1B6B3_9RHOO</name>
<dbReference type="InterPro" id="IPR016154">
    <property type="entry name" value="Heat_shock_Hsp33_C"/>
</dbReference>
<reference evidence="6 7" key="1">
    <citation type="submission" date="2020-02" db="EMBL/GenBank/DDBJ databases">
        <title>Nitrogenibacter mangrovi gen. nov., sp. nov. isolated from mangrove sediment, a denitrifying betaproteobacterium.</title>
        <authorList>
            <person name="Liao H."/>
            <person name="Tian Y."/>
        </authorList>
    </citation>
    <scope>NUCLEOTIDE SEQUENCE [LARGE SCALE GENOMIC DNA]</scope>
    <source>
        <strain evidence="6 7">M9-3-2</strain>
    </source>
</reference>
<dbReference type="KEGG" id="azq:G3580_09100"/>
<dbReference type="GO" id="GO:0044183">
    <property type="term" value="F:protein folding chaperone"/>
    <property type="evidence" value="ECO:0007669"/>
    <property type="project" value="TreeGrafter"/>
</dbReference>